<dbReference type="KEGG" id="lsw:GTO87_00405"/>
<dbReference type="Proteomes" id="UP000510886">
    <property type="component" value="Chromosome"/>
</dbReference>
<dbReference type="AlphaFoldDB" id="A0A7H9EIS2"/>
<protein>
    <submittedName>
        <fullName evidence="4">ECF transporter S component</fullName>
    </submittedName>
</protein>
<keyword evidence="1 3" id="KW-0812">Transmembrane</keyword>
<organism evidence="4 5">
    <name type="scientific">Ligilactobacillus saerimneri</name>
    <dbReference type="NCBI Taxonomy" id="228229"/>
    <lineage>
        <taxon>Bacteria</taxon>
        <taxon>Bacillati</taxon>
        <taxon>Bacillota</taxon>
        <taxon>Bacilli</taxon>
        <taxon>Lactobacillales</taxon>
        <taxon>Lactobacillaceae</taxon>
        <taxon>Ligilactobacillus</taxon>
    </lineage>
</organism>
<dbReference type="EMBL" id="CP047418">
    <property type="protein sequence ID" value="QLL77227.1"/>
    <property type="molecule type" value="Genomic_DNA"/>
</dbReference>
<accession>A0A7H9EIS2</accession>
<evidence type="ECO:0000256" key="1">
    <source>
        <dbReference type="ARBA" id="ARBA00022692"/>
    </source>
</evidence>
<proteinExistence type="predicted"/>
<keyword evidence="2 3" id="KW-1133">Transmembrane helix</keyword>
<dbReference type="Gene3D" id="1.10.1760.20">
    <property type="match status" value="1"/>
</dbReference>
<evidence type="ECO:0000313" key="4">
    <source>
        <dbReference type="EMBL" id="QLL77227.1"/>
    </source>
</evidence>
<dbReference type="Pfam" id="PF07155">
    <property type="entry name" value="ECF-ribofla_trS"/>
    <property type="match status" value="1"/>
</dbReference>
<dbReference type="RefSeq" id="WP_009553469.1">
    <property type="nucleotide sequence ID" value="NZ_CALVCX010000128.1"/>
</dbReference>
<evidence type="ECO:0000313" key="5">
    <source>
        <dbReference type="Proteomes" id="UP000510886"/>
    </source>
</evidence>
<feature type="transmembrane region" description="Helical" evidence="3">
    <location>
        <begin position="12"/>
        <end position="31"/>
    </location>
</feature>
<reference evidence="4 5" key="1">
    <citation type="submission" date="2020-01" db="EMBL/GenBank/DDBJ databases">
        <title>Complete and circular genome sequences of six lactobacillus isolates from horses.</title>
        <authorList>
            <person name="Hassan H.M."/>
        </authorList>
    </citation>
    <scope>NUCLEOTIDE SEQUENCE [LARGE SCALE GENOMIC DNA]</scope>
    <source>
        <strain evidence="4 5">1A</strain>
    </source>
</reference>
<dbReference type="GO" id="GO:0016020">
    <property type="term" value="C:membrane"/>
    <property type="evidence" value="ECO:0007669"/>
    <property type="project" value="InterPro"/>
</dbReference>
<keyword evidence="3" id="KW-0472">Membrane</keyword>
<evidence type="ECO:0000256" key="2">
    <source>
        <dbReference type="ARBA" id="ARBA00022989"/>
    </source>
</evidence>
<name>A0A7H9EIS2_9LACO</name>
<sequence length="163" mass="17434">MDTTANVKKITVVGVMTALNIVIARVFLIPVPMTKGFLNLCDAGIVLIALLYGANYGGLVGALSGFLLDLLAGAPQYMLFSLVIHGFEGWVFGKVIEKEKTPGRLVLAVVLATIIVSCGYLACETFLFKFSTAIIGFPMNILQAIVGSLVGIVLYSQLRKVIH</sequence>
<evidence type="ECO:0000256" key="3">
    <source>
        <dbReference type="SAM" id="Phobius"/>
    </source>
</evidence>
<dbReference type="PANTHER" id="PTHR37815">
    <property type="entry name" value="UPF0397 PROTEIN BC_2624-RELATED"/>
    <property type="match status" value="1"/>
</dbReference>
<gene>
    <name evidence="4" type="ORF">GTO87_00405</name>
</gene>
<dbReference type="InterPro" id="IPR009825">
    <property type="entry name" value="ECF_substrate-spec-like"/>
</dbReference>
<feature type="transmembrane region" description="Helical" evidence="3">
    <location>
        <begin position="134"/>
        <end position="155"/>
    </location>
</feature>
<feature type="transmembrane region" description="Helical" evidence="3">
    <location>
        <begin position="43"/>
        <end position="68"/>
    </location>
</feature>
<dbReference type="GeneID" id="89599031"/>
<feature type="transmembrane region" description="Helical" evidence="3">
    <location>
        <begin position="105"/>
        <end position="128"/>
    </location>
</feature>
<dbReference type="PANTHER" id="PTHR37815:SF3">
    <property type="entry name" value="UPF0397 PROTEIN SPR0429"/>
    <property type="match status" value="1"/>
</dbReference>
<feature type="transmembrane region" description="Helical" evidence="3">
    <location>
        <begin position="74"/>
        <end position="93"/>
    </location>
</feature>